<keyword evidence="7" id="KW-0812">Transmembrane</keyword>
<dbReference type="InterPro" id="IPR007221">
    <property type="entry name" value="MreC"/>
</dbReference>
<dbReference type="InterPro" id="IPR055342">
    <property type="entry name" value="MreC_beta-barrel_core"/>
</dbReference>
<dbReference type="NCBIfam" id="TIGR00219">
    <property type="entry name" value="mreC"/>
    <property type="match status" value="1"/>
</dbReference>
<keyword evidence="10" id="KW-1185">Reference proteome</keyword>
<evidence type="ECO:0000313" key="9">
    <source>
        <dbReference type="EMBL" id="RXZ54188.1"/>
    </source>
</evidence>
<feature type="transmembrane region" description="Helical" evidence="7">
    <location>
        <begin position="12"/>
        <end position="32"/>
    </location>
</feature>
<gene>
    <name evidence="9" type="primary">mreC</name>
    <name evidence="9" type="ORF">ET524_06650</name>
</gene>
<evidence type="ECO:0000259" key="8">
    <source>
        <dbReference type="Pfam" id="PF04085"/>
    </source>
</evidence>
<accession>A0A4Q2K1C6</accession>
<dbReference type="AlphaFoldDB" id="A0A4Q2K1C6"/>
<dbReference type="OrthoDB" id="9808025at2"/>
<dbReference type="Gene3D" id="2.40.10.340">
    <property type="entry name" value="Rod shape-determining protein MreC, domain 1"/>
    <property type="match status" value="1"/>
</dbReference>
<dbReference type="RefSeq" id="WP_129424301.1">
    <property type="nucleotide sequence ID" value="NZ_SDPW01000001.1"/>
</dbReference>
<feature type="region of interest" description="Disordered" evidence="6">
    <location>
        <begin position="279"/>
        <end position="362"/>
    </location>
</feature>
<keyword evidence="7" id="KW-1133">Transmembrane helix</keyword>
<evidence type="ECO:0000256" key="7">
    <source>
        <dbReference type="SAM" id="Phobius"/>
    </source>
</evidence>
<evidence type="ECO:0000313" key="10">
    <source>
        <dbReference type="Proteomes" id="UP000293345"/>
    </source>
</evidence>
<evidence type="ECO:0000256" key="3">
    <source>
        <dbReference type="ARBA" id="ARBA00022960"/>
    </source>
</evidence>
<dbReference type="PANTHER" id="PTHR34138:SF1">
    <property type="entry name" value="CELL SHAPE-DETERMINING PROTEIN MREC"/>
    <property type="match status" value="1"/>
</dbReference>
<evidence type="ECO:0000256" key="1">
    <source>
        <dbReference type="ARBA" id="ARBA00009369"/>
    </source>
</evidence>
<dbReference type="InterPro" id="IPR042177">
    <property type="entry name" value="Cell/Rod_1"/>
</dbReference>
<keyword evidence="7" id="KW-0472">Membrane</keyword>
<sequence>MALNFQQQGSALMRRVLLIGLIVASVVMMTVYGREGETGPLHTLQSAVSGAVSPLRIVGGSIESATSTVGDTVDNITADQSTLSGLREYNEQLVQQYSQMEEYKQEAQRLQKLLDLKDTYQIEGTGARVIGRSSEAWSQTVIINKGSDDGVSTGQTVLGTSGVVGQIVSTSSHTATVRLLTDPQSGAAAMVQSSRAEGILRGSLVGLLYLEDLDADAEVNVGDVVVTSGLGGSYARGLIIGTVVKVDAQQGDTSRRAVVSPNDAISTLEDVLVVSSVGASADDDDSSSSSASSASGASSSSTSGSGSSASTGTSSGSNASSSSSGATSSNSSNASASSGNSNNSNGSNNSTNANATSSEGGR</sequence>
<keyword evidence="5" id="KW-0175">Coiled coil</keyword>
<proteinExistence type="inferred from homology"/>
<comment type="similarity">
    <text evidence="1">Belongs to the MreC family.</text>
</comment>
<dbReference type="GO" id="GO:0005886">
    <property type="term" value="C:plasma membrane"/>
    <property type="evidence" value="ECO:0007669"/>
    <property type="project" value="TreeGrafter"/>
</dbReference>
<dbReference type="InterPro" id="IPR042175">
    <property type="entry name" value="Cell/Rod_MreC_2"/>
</dbReference>
<dbReference type="PANTHER" id="PTHR34138">
    <property type="entry name" value="CELL SHAPE-DETERMINING PROTEIN MREC"/>
    <property type="match status" value="1"/>
</dbReference>
<protein>
    <recommendedName>
        <fullName evidence="2">Cell shape-determining protein MreC</fullName>
    </recommendedName>
    <alternativeName>
        <fullName evidence="4">Cell shape protein MreC</fullName>
    </alternativeName>
</protein>
<dbReference type="Pfam" id="PF04085">
    <property type="entry name" value="MreC"/>
    <property type="match status" value="1"/>
</dbReference>
<evidence type="ECO:0000256" key="2">
    <source>
        <dbReference type="ARBA" id="ARBA00013855"/>
    </source>
</evidence>
<feature type="compositionally biased region" description="Low complexity" evidence="6">
    <location>
        <begin position="287"/>
        <end position="362"/>
    </location>
</feature>
<dbReference type="EMBL" id="SDPW01000001">
    <property type="protein sequence ID" value="RXZ54188.1"/>
    <property type="molecule type" value="Genomic_DNA"/>
</dbReference>
<name>A0A4Q2K1C6_9ACTN</name>
<keyword evidence="3" id="KW-0133">Cell shape</keyword>
<dbReference type="GO" id="GO:0008360">
    <property type="term" value="P:regulation of cell shape"/>
    <property type="evidence" value="ECO:0007669"/>
    <property type="project" value="UniProtKB-KW"/>
</dbReference>
<comment type="caution">
    <text evidence="9">The sequence shown here is derived from an EMBL/GenBank/DDBJ whole genome shotgun (WGS) entry which is preliminary data.</text>
</comment>
<feature type="coiled-coil region" evidence="5">
    <location>
        <begin position="86"/>
        <end position="113"/>
    </location>
</feature>
<evidence type="ECO:0000256" key="4">
    <source>
        <dbReference type="ARBA" id="ARBA00032089"/>
    </source>
</evidence>
<dbReference type="Gene3D" id="2.40.10.350">
    <property type="entry name" value="Rod shape-determining protein MreC, domain 2"/>
    <property type="match status" value="1"/>
</dbReference>
<feature type="domain" description="Rod shape-determining protein MreC beta-barrel core" evidence="8">
    <location>
        <begin position="129"/>
        <end position="274"/>
    </location>
</feature>
<dbReference type="Proteomes" id="UP000293345">
    <property type="component" value="Unassembled WGS sequence"/>
</dbReference>
<evidence type="ECO:0000256" key="5">
    <source>
        <dbReference type="SAM" id="Coils"/>
    </source>
</evidence>
<reference evidence="9 10" key="1">
    <citation type="submission" date="2019-01" db="EMBL/GenBank/DDBJ databases">
        <title>Senegalimassilia sp. nov. KGMB04484 isolated human feces.</title>
        <authorList>
            <person name="Han K.-I."/>
            <person name="Kim J.-S."/>
            <person name="Lee K.C."/>
            <person name="Suh M.K."/>
            <person name="Eom M.K."/>
            <person name="Lee J.H."/>
            <person name="Park S.-H."/>
            <person name="Kang S.W."/>
            <person name="Park J.-E."/>
            <person name="Oh B.S."/>
            <person name="Yu S.Y."/>
            <person name="Choi S.-H."/>
            <person name="Lee D.H."/>
            <person name="Yoon H."/>
            <person name="Kim B.-Y."/>
            <person name="Lee J.H."/>
            <person name="Lee J.-S."/>
        </authorList>
    </citation>
    <scope>NUCLEOTIDE SEQUENCE [LARGE SCALE GENOMIC DNA]</scope>
    <source>
        <strain evidence="9 10">KGMB04484</strain>
    </source>
</reference>
<evidence type="ECO:0000256" key="6">
    <source>
        <dbReference type="SAM" id="MobiDB-lite"/>
    </source>
</evidence>
<organism evidence="9 10">
    <name type="scientific">Senegalimassilia faecalis</name>
    <dbReference type="NCBI Taxonomy" id="2509433"/>
    <lineage>
        <taxon>Bacteria</taxon>
        <taxon>Bacillati</taxon>
        <taxon>Actinomycetota</taxon>
        <taxon>Coriobacteriia</taxon>
        <taxon>Coriobacteriales</taxon>
        <taxon>Coriobacteriaceae</taxon>
        <taxon>Senegalimassilia</taxon>
    </lineage>
</organism>